<dbReference type="GO" id="GO:0005634">
    <property type="term" value="C:nucleus"/>
    <property type="evidence" value="ECO:0007669"/>
    <property type="project" value="UniProtKB-SubCell"/>
</dbReference>
<protein>
    <recommendedName>
        <fullName evidence="5">EKC/KEOPS complex subunit GON7</fullName>
    </recommendedName>
</protein>
<name>A0A507AF40_9PEZI</name>
<dbReference type="Pfam" id="PF08738">
    <property type="entry name" value="Gon7"/>
    <property type="match status" value="1"/>
</dbReference>
<evidence type="ECO:0000256" key="7">
    <source>
        <dbReference type="ARBA" id="ARBA00022694"/>
    </source>
</evidence>
<evidence type="ECO:0000256" key="6">
    <source>
        <dbReference type="ARBA" id="ARBA00022454"/>
    </source>
</evidence>
<evidence type="ECO:0000256" key="4">
    <source>
        <dbReference type="ARBA" id="ARBA00011534"/>
    </source>
</evidence>
<dbReference type="InParanoid" id="A0A507AF40"/>
<dbReference type="Proteomes" id="UP000319257">
    <property type="component" value="Unassembled WGS sequence"/>
</dbReference>
<comment type="subunit">
    <text evidence="4">Component of the EKC/KEOPS complex composed of at least BUD32, CGI121, GON7, KAE1 and PCC1; the whole complex dimerizes.</text>
</comment>
<keyword evidence="12" id="KW-0539">Nucleus</keyword>
<feature type="compositionally biased region" description="Low complexity" evidence="14">
    <location>
        <begin position="1"/>
        <end position="12"/>
    </location>
</feature>
<dbReference type="AlphaFoldDB" id="A0A507AF40"/>
<reference evidence="15 16" key="1">
    <citation type="submission" date="2019-06" db="EMBL/GenBank/DDBJ databases">
        <title>Draft genome sequence of the filamentous fungus Phialemoniopsis curvata isolated from diesel fuel.</title>
        <authorList>
            <person name="Varaljay V.A."/>
            <person name="Lyon W.J."/>
            <person name="Crouch A.L."/>
            <person name="Drake C.E."/>
            <person name="Hollomon J.M."/>
            <person name="Nadeau L.J."/>
            <person name="Nunn H.S."/>
            <person name="Stevenson B.S."/>
            <person name="Bojanowski C.L."/>
            <person name="Crookes-Goodson W.J."/>
        </authorList>
    </citation>
    <scope>NUCLEOTIDE SEQUENCE [LARGE SCALE GENOMIC DNA]</scope>
    <source>
        <strain evidence="15 16">D216</strain>
    </source>
</reference>
<dbReference type="GO" id="GO:0008033">
    <property type="term" value="P:tRNA processing"/>
    <property type="evidence" value="ECO:0007669"/>
    <property type="project" value="UniProtKB-KW"/>
</dbReference>
<dbReference type="EMBL" id="SKBQ01000094">
    <property type="protein sequence ID" value="TPX07152.1"/>
    <property type="molecule type" value="Genomic_DNA"/>
</dbReference>
<dbReference type="InterPro" id="IPR014849">
    <property type="entry name" value="EKC/KEOPS_Gon7"/>
</dbReference>
<feature type="compositionally biased region" description="Basic and acidic residues" evidence="14">
    <location>
        <begin position="74"/>
        <end position="83"/>
    </location>
</feature>
<keyword evidence="6" id="KW-0158">Chromosome</keyword>
<gene>
    <name evidence="15" type="ORF">E0L32_010953</name>
</gene>
<dbReference type="GO" id="GO:0000781">
    <property type="term" value="C:chromosome, telomeric region"/>
    <property type="evidence" value="ECO:0007669"/>
    <property type="project" value="UniProtKB-SubCell"/>
</dbReference>
<evidence type="ECO:0000313" key="15">
    <source>
        <dbReference type="EMBL" id="TPX07152.1"/>
    </source>
</evidence>
<keyword evidence="7" id="KW-0819">tRNA processing</keyword>
<comment type="similarity">
    <text evidence="3">Belongs to the GON7 family.</text>
</comment>
<evidence type="ECO:0000256" key="5">
    <source>
        <dbReference type="ARBA" id="ARBA00019746"/>
    </source>
</evidence>
<evidence type="ECO:0000256" key="14">
    <source>
        <dbReference type="SAM" id="MobiDB-lite"/>
    </source>
</evidence>
<keyword evidence="8" id="KW-0779">Telomere</keyword>
<keyword evidence="10" id="KW-0010">Activator</keyword>
<keyword evidence="11" id="KW-0804">Transcription</keyword>
<proteinExistence type="inferred from homology"/>
<evidence type="ECO:0000256" key="11">
    <source>
        <dbReference type="ARBA" id="ARBA00023163"/>
    </source>
</evidence>
<dbReference type="STRING" id="1093900.A0A507AF40"/>
<organism evidence="15 16">
    <name type="scientific">Thyridium curvatum</name>
    <dbReference type="NCBI Taxonomy" id="1093900"/>
    <lineage>
        <taxon>Eukaryota</taxon>
        <taxon>Fungi</taxon>
        <taxon>Dikarya</taxon>
        <taxon>Ascomycota</taxon>
        <taxon>Pezizomycotina</taxon>
        <taxon>Sordariomycetes</taxon>
        <taxon>Sordariomycetidae</taxon>
        <taxon>Thyridiales</taxon>
        <taxon>Thyridiaceae</taxon>
        <taxon>Thyridium</taxon>
    </lineage>
</organism>
<comment type="subcellular location">
    <subcellularLocation>
        <location evidence="2">Chromosome</location>
        <location evidence="2">Telomere</location>
    </subcellularLocation>
    <subcellularLocation>
        <location evidence="1">Nucleus</location>
    </subcellularLocation>
</comment>
<evidence type="ECO:0000256" key="9">
    <source>
        <dbReference type="ARBA" id="ARBA00023015"/>
    </source>
</evidence>
<evidence type="ECO:0000256" key="10">
    <source>
        <dbReference type="ARBA" id="ARBA00023159"/>
    </source>
</evidence>
<feature type="region of interest" description="Disordered" evidence="14">
    <location>
        <begin position="1"/>
        <end position="24"/>
    </location>
</feature>
<feature type="compositionally biased region" description="Acidic residues" evidence="14">
    <location>
        <begin position="95"/>
        <end position="110"/>
    </location>
</feature>
<keyword evidence="9" id="KW-0805">Transcription regulation</keyword>
<accession>A0A507AF40</accession>
<dbReference type="RefSeq" id="XP_030988863.1">
    <property type="nucleotide sequence ID" value="XM_031133628.1"/>
</dbReference>
<evidence type="ECO:0000256" key="2">
    <source>
        <dbReference type="ARBA" id="ARBA00004574"/>
    </source>
</evidence>
<comment type="caution">
    <text evidence="15">The sequence shown here is derived from an EMBL/GenBank/DDBJ whole genome shotgun (WGS) entry which is preliminary data.</text>
</comment>
<evidence type="ECO:0000256" key="12">
    <source>
        <dbReference type="ARBA" id="ARBA00023242"/>
    </source>
</evidence>
<dbReference type="GeneID" id="41978400"/>
<feature type="region of interest" description="Disordered" evidence="14">
    <location>
        <begin position="73"/>
        <end position="110"/>
    </location>
</feature>
<dbReference type="OrthoDB" id="2288868at2759"/>
<evidence type="ECO:0000256" key="8">
    <source>
        <dbReference type="ARBA" id="ARBA00022895"/>
    </source>
</evidence>
<evidence type="ECO:0000256" key="1">
    <source>
        <dbReference type="ARBA" id="ARBA00004123"/>
    </source>
</evidence>
<evidence type="ECO:0000256" key="13">
    <source>
        <dbReference type="ARBA" id="ARBA00025393"/>
    </source>
</evidence>
<comment type="function">
    <text evidence="13">Component of the EKC/KEOPS complex that is required for the formation of a threonylcarbamoyl group on adenosine at position 37 (t(6)A37) in tRNAs that read codons beginning with adenine. The complex is probably involved in the transfer of the threonylcarbamoyl moiety of threonylcarbamoyl-AMP (TC-AMP) to the N6 group of A37. GON7 likely plays a supporting role to the catalytic subunit KAE1 in the complex. The EKC/KEOPS complex also promotes both telomere uncapping and telomere elongation. The complex is required for efficient recruitment of transcriptional coactivators.</text>
</comment>
<keyword evidence="16" id="KW-1185">Reference proteome</keyword>
<evidence type="ECO:0000313" key="16">
    <source>
        <dbReference type="Proteomes" id="UP000319257"/>
    </source>
</evidence>
<sequence>MAATNGNTAAAADGKQQPLTLSATYASPANEPFAVTESLPAPATTGVGDKTKYLADLKERISSVQERVNQELTARMEQDKARDAATSGKAAVDDAKEEENYGEEVQEEED</sequence>
<evidence type="ECO:0000256" key="3">
    <source>
        <dbReference type="ARBA" id="ARBA00008529"/>
    </source>
</evidence>